<dbReference type="InterPro" id="IPR000014">
    <property type="entry name" value="PAS"/>
</dbReference>
<dbReference type="PRINTS" id="PR00344">
    <property type="entry name" value="BCTRLSENSOR"/>
</dbReference>
<dbReference type="CDD" id="cd00082">
    <property type="entry name" value="HisKA"/>
    <property type="match status" value="1"/>
</dbReference>
<dbReference type="OrthoDB" id="9813394at2"/>
<evidence type="ECO:0000259" key="11">
    <source>
        <dbReference type="PROSITE" id="PS50113"/>
    </source>
</evidence>
<evidence type="ECO:0000256" key="4">
    <source>
        <dbReference type="ARBA" id="ARBA00022679"/>
    </source>
</evidence>
<keyword evidence="7" id="KW-0067">ATP-binding</keyword>
<dbReference type="SMART" id="SM00387">
    <property type="entry name" value="HATPase_c"/>
    <property type="match status" value="1"/>
</dbReference>
<dbReference type="InterPro" id="IPR036097">
    <property type="entry name" value="HisK_dim/P_sf"/>
</dbReference>
<dbReference type="SUPFAM" id="SSF47384">
    <property type="entry name" value="Homodimeric domain of signal transducing histidine kinase"/>
    <property type="match status" value="1"/>
</dbReference>
<feature type="domain" description="PAS" evidence="10">
    <location>
        <begin position="366"/>
        <end position="399"/>
    </location>
</feature>
<dbReference type="InterPro" id="IPR005467">
    <property type="entry name" value="His_kinase_dom"/>
</dbReference>
<evidence type="ECO:0000256" key="5">
    <source>
        <dbReference type="ARBA" id="ARBA00022741"/>
    </source>
</evidence>
<evidence type="ECO:0000259" key="9">
    <source>
        <dbReference type="PROSITE" id="PS50109"/>
    </source>
</evidence>
<sequence length="894" mass="102863">MKYVLKRVIEKPFIYCENNLIINVNNEFVKLTGYSKEELIGKSLIELSDLLKIYSKICFENIKNEYYIFTKEYLAREVIISCINSKDENEKIYYFKEIRNSRIEKRLPYILQFTNDNVAGVAIFSMPEGILLRANEKYIKFWCDKKTEYENILGKPLEKILSGFNGSNLEKVIKEIFRTGKSFYSAGGNNEYLKKDDSCYDISLLPVRISGKDKYLVHTTCDITENVLHSELIEEQEEELKAIIENMSDGLHIIDKDYNLSLINSSAKNSFYKHGSIKTLEDVLEHTKYFDSDGIPLTLDNFPEVNVLMGERLKEYRITSNRPDGVFHFNVSGSPVYDKNGNVVKAIMCTRDVTERVKKDELIRMNKEQLESIIENMSDALVLFDKDGNITKVNKSARKSVFRFAEGKKMNDHFNHAKIYDMNFKEILKENSAISRILKGEKLSRYQTIVQVGDNLTYTEANGNPIYDKKSNFVGGVLVVYDITDRIKSEQTLLLKTQYNLLSRIIEDLDVGFARFSYPDFRIIDFNQKYFNQLKLINPKLDSPASMKGKDPFGIFIFDEKSEVLQNIQNLIEKRGDSYVTNRKFIMDGEERFFRIIRQPLFGLNNQVIEVIQIAIDITEEVTAKNKMEETLRMQEEIFSNISHELKTPLNVIFSTNQLMELYFKNNCIEGNKEKVSKSINIIKQNCYRFTKLINNIVDVSKIDSGFFELNLSNENIVNITEDIVQSISEYIEGKGLSIIFDTNVEEKTIACDPDKIERIILNLVSNAIKFSNPEGQILVNVFDKGEFVEIIVEDTGIGIESKHLNNIFERFHQVDKSLSRNAEGSGIGLSLVKSIVEMHGGSISVKSQVNKGSTFKVVLPGVIVEETKKLEKSTGMNNKIEMINIEFSDIYLR</sequence>
<dbReference type="AlphaFoldDB" id="D9SM13"/>
<organism evidence="12 13">
    <name type="scientific">Clostridium cellulovorans (strain ATCC 35296 / DSM 3052 / OCM 3 / 743B)</name>
    <dbReference type="NCBI Taxonomy" id="573061"/>
    <lineage>
        <taxon>Bacteria</taxon>
        <taxon>Bacillati</taxon>
        <taxon>Bacillota</taxon>
        <taxon>Clostridia</taxon>
        <taxon>Eubacteriales</taxon>
        <taxon>Clostridiaceae</taxon>
        <taxon>Clostridium</taxon>
    </lineage>
</organism>
<dbReference type="GO" id="GO:0005524">
    <property type="term" value="F:ATP binding"/>
    <property type="evidence" value="ECO:0007669"/>
    <property type="project" value="UniProtKB-KW"/>
</dbReference>
<dbReference type="Pfam" id="PF00512">
    <property type="entry name" value="HisKA"/>
    <property type="match status" value="1"/>
</dbReference>
<dbReference type="RefSeq" id="WP_010077038.1">
    <property type="nucleotide sequence ID" value="NC_014393.1"/>
</dbReference>
<dbReference type="KEGG" id="ccb:Clocel_2000"/>
<dbReference type="PROSITE" id="PS50109">
    <property type="entry name" value="HIS_KIN"/>
    <property type="match status" value="1"/>
</dbReference>
<proteinExistence type="predicted"/>
<dbReference type="STRING" id="573061.Clocel_2000"/>
<feature type="domain" description="PAC" evidence="11">
    <location>
        <begin position="574"/>
        <end position="630"/>
    </location>
</feature>
<dbReference type="SMART" id="SM00388">
    <property type="entry name" value="HisKA"/>
    <property type="match status" value="1"/>
</dbReference>
<evidence type="ECO:0000256" key="8">
    <source>
        <dbReference type="ARBA" id="ARBA00023012"/>
    </source>
</evidence>
<dbReference type="eggNOG" id="COG5002">
    <property type="taxonomic scope" value="Bacteria"/>
</dbReference>
<dbReference type="SMART" id="SM00086">
    <property type="entry name" value="PAC"/>
    <property type="match status" value="3"/>
</dbReference>
<dbReference type="PANTHER" id="PTHR43047">
    <property type="entry name" value="TWO-COMPONENT HISTIDINE PROTEIN KINASE"/>
    <property type="match status" value="1"/>
</dbReference>
<dbReference type="SMART" id="SM00091">
    <property type="entry name" value="PAS"/>
    <property type="match status" value="3"/>
</dbReference>
<dbReference type="InterPro" id="IPR001610">
    <property type="entry name" value="PAC"/>
</dbReference>
<dbReference type="InterPro" id="IPR004358">
    <property type="entry name" value="Sig_transdc_His_kin-like_C"/>
</dbReference>
<dbReference type="Pfam" id="PF13426">
    <property type="entry name" value="PAS_9"/>
    <property type="match status" value="3"/>
</dbReference>
<evidence type="ECO:0000256" key="1">
    <source>
        <dbReference type="ARBA" id="ARBA00000085"/>
    </source>
</evidence>
<dbReference type="Gene3D" id="3.30.565.10">
    <property type="entry name" value="Histidine kinase-like ATPase, C-terminal domain"/>
    <property type="match status" value="1"/>
</dbReference>
<keyword evidence="5" id="KW-0547">Nucleotide-binding</keyword>
<keyword evidence="6 12" id="KW-0418">Kinase</keyword>
<dbReference type="CDD" id="cd16922">
    <property type="entry name" value="HATPase_EvgS-ArcB-TorS-like"/>
    <property type="match status" value="1"/>
</dbReference>
<dbReference type="EC" id="2.7.13.3" evidence="2"/>
<feature type="domain" description="PAC" evidence="11">
    <location>
        <begin position="312"/>
        <end position="365"/>
    </location>
</feature>
<dbReference type="HOGENOM" id="CLU_000445_89_20_9"/>
<dbReference type="PROSITE" id="PS50113">
    <property type="entry name" value="PAC"/>
    <property type="match status" value="2"/>
</dbReference>
<keyword evidence="8" id="KW-0902">Two-component regulatory system</keyword>
<evidence type="ECO:0000256" key="3">
    <source>
        <dbReference type="ARBA" id="ARBA00022553"/>
    </source>
</evidence>
<accession>D9SM13</accession>
<dbReference type="FunFam" id="3.30.565.10:FF:000037">
    <property type="entry name" value="Hybrid sensor histidine kinase/response regulator"/>
    <property type="match status" value="1"/>
</dbReference>
<dbReference type="SUPFAM" id="SSF55785">
    <property type="entry name" value="PYP-like sensor domain (PAS domain)"/>
    <property type="match status" value="4"/>
</dbReference>
<gene>
    <name evidence="12" type="ordered locus">Clocel_2000</name>
</gene>
<dbReference type="EMBL" id="CP002160">
    <property type="protein sequence ID" value="ADL51744.1"/>
    <property type="molecule type" value="Genomic_DNA"/>
</dbReference>
<dbReference type="Gene3D" id="3.30.450.20">
    <property type="entry name" value="PAS domain"/>
    <property type="match status" value="5"/>
</dbReference>
<dbReference type="InterPro" id="IPR003661">
    <property type="entry name" value="HisK_dim/P_dom"/>
</dbReference>
<dbReference type="Proteomes" id="UP000002730">
    <property type="component" value="Chromosome"/>
</dbReference>
<evidence type="ECO:0000313" key="12">
    <source>
        <dbReference type="EMBL" id="ADL51744.1"/>
    </source>
</evidence>
<dbReference type="eggNOG" id="COG2205">
    <property type="taxonomic scope" value="Bacteria"/>
</dbReference>
<keyword evidence="4" id="KW-0808">Transferase</keyword>
<feature type="domain" description="Histidine kinase" evidence="9">
    <location>
        <begin position="641"/>
        <end position="864"/>
    </location>
</feature>
<keyword evidence="13" id="KW-1185">Reference proteome</keyword>
<dbReference type="CDD" id="cd00130">
    <property type="entry name" value="PAS"/>
    <property type="match status" value="2"/>
</dbReference>
<dbReference type="GO" id="GO:0009927">
    <property type="term" value="F:histidine phosphotransfer kinase activity"/>
    <property type="evidence" value="ECO:0007669"/>
    <property type="project" value="TreeGrafter"/>
</dbReference>
<dbReference type="Pfam" id="PF13188">
    <property type="entry name" value="PAS_8"/>
    <property type="match status" value="1"/>
</dbReference>
<dbReference type="Gene3D" id="1.10.287.130">
    <property type="match status" value="1"/>
</dbReference>
<dbReference type="NCBIfam" id="TIGR00229">
    <property type="entry name" value="sensory_box"/>
    <property type="match status" value="3"/>
</dbReference>
<protein>
    <recommendedName>
        <fullName evidence="2">histidine kinase</fullName>
        <ecNumber evidence="2">2.7.13.3</ecNumber>
    </recommendedName>
</protein>
<comment type="catalytic activity">
    <reaction evidence="1">
        <text>ATP + protein L-histidine = ADP + protein N-phospho-L-histidine.</text>
        <dbReference type="EC" id="2.7.13.3"/>
    </reaction>
</comment>
<reference evidence="12 13" key="1">
    <citation type="submission" date="2010-08" db="EMBL/GenBank/DDBJ databases">
        <title>Complete sequence of Clostridium cellulovorans 743B.</title>
        <authorList>
            <consortium name="US DOE Joint Genome Institute"/>
            <person name="Lucas S."/>
            <person name="Copeland A."/>
            <person name="Lapidus A."/>
            <person name="Cheng J.-F."/>
            <person name="Bruce D."/>
            <person name="Goodwin L."/>
            <person name="Pitluck S."/>
            <person name="Chertkov O."/>
            <person name="Detter J.C."/>
            <person name="Han C."/>
            <person name="Tapia R."/>
            <person name="Land M."/>
            <person name="Hauser L."/>
            <person name="Chang Y.-J."/>
            <person name="Jeffries C."/>
            <person name="Kyrpides N."/>
            <person name="Ivanova N."/>
            <person name="Mikhailova N."/>
            <person name="Hemme C.L."/>
            <person name="Woyke T."/>
        </authorList>
    </citation>
    <scope>NUCLEOTIDE SEQUENCE [LARGE SCALE GENOMIC DNA]</scope>
    <source>
        <strain evidence="13">ATCC 35296 / DSM 3052 / OCM 3 / 743B</strain>
    </source>
</reference>
<dbReference type="PANTHER" id="PTHR43047:SF72">
    <property type="entry name" value="OSMOSENSING HISTIDINE PROTEIN KINASE SLN1"/>
    <property type="match status" value="1"/>
</dbReference>
<dbReference type="GO" id="GO:0000155">
    <property type="term" value="F:phosphorelay sensor kinase activity"/>
    <property type="evidence" value="ECO:0007669"/>
    <property type="project" value="InterPro"/>
</dbReference>
<dbReference type="InterPro" id="IPR036890">
    <property type="entry name" value="HATPase_C_sf"/>
</dbReference>
<dbReference type="InterPro" id="IPR035965">
    <property type="entry name" value="PAS-like_dom_sf"/>
</dbReference>
<dbReference type="SUPFAM" id="SSF55874">
    <property type="entry name" value="ATPase domain of HSP90 chaperone/DNA topoisomerase II/histidine kinase"/>
    <property type="match status" value="1"/>
</dbReference>
<dbReference type="PROSITE" id="PS50112">
    <property type="entry name" value="PAS"/>
    <property type="match status" value="2"/>
</dbReference>
<dbReference type="InterPro" id="IPR000700">
    <property type="entry name" value="PAS-assoc_C"/>
</dbReference>
<dbReference type="Pfam" id="PF02518">
    <property type="entry name" value="HATPase_c"/>
    <property type="match status" value="1"/>
</dbReference>
<dbReference type="GO" id="GO:0005886">
    <property type="term" value="C:plasma membrane"/>
    <property type="evidence" value="ECO:0007669"/>
    <property type="project" value="TreeGrafter"/>
</dbReference>
<evidence type="ECO:0000256" key="7">
    <source>
        <dbReference type="ARBA" id="ARBA00022840"/>
    </source>
</evidence>
<keyword evidence="3" id="KW-0597">Phosphoprotein</keyword>
<evidence type="ECO:0000259" key="10">
    <source>
        <dbReference type="PROSITE" id="PS50112"/>
    </source>
</evidence>
<evidence type="ECO:0000256" key="6">
    <source>
        <dbReference type="ARBA" id="ARBA00022777"/>
    </source>
</evidence>
<evidence type="ECO:0000256" key="2">
    <source>
        <dbReference type="ARBA" id="ARBA00012438"/>
    </source>
</evidence>
<dbReference type="InterPro" id="IPR003594">
    <property type="entry name" value="HATPase_dom"/>
</dbReference>
<feature type="domain" description="PAS" evidence="10">
    <location>
        <begin position="1"/>
        <end position="51"/>
    </location>
</feature>
<name>D9SM13_CLOC7</name>
<evidence type="ECO:0000313" key="13">
    <source>
        <dbReference type="Proteomes" id="UP000002730"/>
    </source>
</evidence>